<evidence type="ECO:0000313" key="3">
    <source>
        <dbReference type="EMBL" id="ODR52226.1"/>
    </source>
</evidence>
<dbReference type="AlphaFoldDB" id="A0A1E3AVD6"/>
<sequence length="112" mass="12515">MSDQKELAKIQKFAEKKKTAGIIKMMGKADSDVLVAALEALGIIGDEDSFNQITHYLEHEDAKVRVAACKAALVIDTEYMKTRVRHQLMVEADPEAKKQIQDALNNSKETRV</sequence>
<evidence type="ECO:0000313" key="7">
    <source>
        <dbReference type="Proteomes" id="UP000094869"/>
    </source>
</evidence>
<dbReference type="InterPro" id="IPR016024">
    <property type="entry name" value="ARM-type_fold"/>
</dbReference>
<accession>A0A1E3AVD6</accession>
<dbReference type="Proteomes" id="UP000094869">
    <property type="component" value="Unassembled WGS sequence"/>
</dbReference>
<name>A0A1E3AVD6_9FIRM</name>
<reference evidence="3 6" key="3">
    <citation type="submission" date="2016-08" db="EMBL/GenBank/DDBJ databases">
        <authorList>
            <person name="Seilhamer J.J."/>
        </authorList>
    </citation>
    <scope>NUCLEOTIDE SEQUENCE [LARGE SCALE GENOMIC DNA]</scope>
    <source>
        <strain evidence="3 6">NML150140-1</strain>
    </source>
</reference>
<protein>
    <recommendedName>
        <fullName evidence="9">HEAT repeat domain-containing protein</fullName>
    </recommendedName>
</protein>
<keyword evidence="7" id="KW-1185">Reference proteome</keyword>
<evidence type="ECO:0000313" key="8">
    <source>
        <dbReference type="Proteomes" id="UP000095003"/>
    </source>
</evidence>
<evidence type="ECO:0000313" key="4">
    <source>
        <dbReference type="EMBL" id="ODR54767.1"/>
    </source>
</evidence>
<dbReference type="Proteomes" id="UP000094067">
    <property type="component" value="Unassembled WGS sequence"/>
</dbReference>
<dbReference type="EMBL" id="MCGH01000002">
    <property type="protein sequence ID" value="ODM06295.1"/>
    <property type="molecule type" value="Genomic_DNA"/>
</dbReference>
<dbReference type="OrthoDB" id="2053927at2"/>
<evidence type="ECO:0000313" key="5">
    <source>
        <dbReference type="Proteomes" id="UP000094067"/>
    </source>
</evidence>
<dbReference type="RefSeq" id="WP_009255834.1">
    <property type="nucleotide sequence ID" value="NZ_BAABXS010000003.1"/>
</dbReference>
<dbReference type="EMBL" id="MCGI01000001">
    <property type="protein sequence ID" value="ODM12645.1"/>
    <property type="molecule type" value="Genomic_DNA"/>
</dbReference>
<dbReference type="Proteomes" id="UP000094271">
    <property type="component" value="Unassembled WGS sequence"/>
</dbReference>
<comment type="caution">
    <text evidence="2">The sequence shown here is derived from an EMBL/GenBank/DDBJ whole genome shotgun (WGS) entry which is preliminary data.</text>
</comment>
<organism evidence="2 8">
    <name type="scientific">Eisenbergiella tayi</name>
    <dbReference type="NCBI Taxonomy" id="1432052"/>
    <lineage>
        <taxon>Bacteria</taxon>
        <taxon>Bacillati</taxon>
        <taxon>Bacillota</taxon>
        <taxon>Clostridia</taxon>
        <taxon>Lachnospirales</taxon>
        <taxon>Lachnospiraceae</taxon>
        <taxon>Eisenbergiella</taxon>
    </lineage>
</organism>
<evidence type="ECO:0000313" key="6">
    <source>
        <dbReference type="Proteomes" id="UP000094271"/>
    </source>
</evidence>
<dbReference type="Proteomes" id="UP000095003">
    <property type="component" value="Unassembled WGS sequence"/>
</dbReference>
<proteinExistence type="predicted"/>
<evidence type="ECO:0000313" key="2">
    <source>
        <dbReference type="EMBL" id="ODM12645.1"/>
    </source>
</evidence>
<reference evidence="4 7" key="2">
    <citation type="submission" date="2016-08" db="EMBL/GenBank/DDBJ databases">
        <title>Characterization of Isolates of Eisenbergiella tayi Derived from Blood Cultures, Using Whole Genome Sequencing.</title>
        <authorList>
            <person name="Bernier A.-M."/>
            <person name="Burdz T."/>
            <person name="Wiebe D."/>
            <person name="Bernard K."/>
        </authorList>
    </citation>
    <scope>NUCLEOTIDE SEQUENCE [LARGE SCALE GENOMIC DNA]</scope>
    <source>
        <strain evidence="4 7">NML120146</strain>
    </source>
</reference>
<dbReference type="EMBL" id="MEHD01000025">
    <property type="protein sequence ID" value="ODR54767.1"/>
    <property type="molecule type" value="Genomic_DNA"/>
</dbReference>
<dbReference type="Gene3D" id="1.25.10.10">
    <property type="entry name" value="Leucine-rich Repeat Variant"/>
    <property type="match status" value="1"/>
</dbReference>
<evidence type="ECO:0008006" key="9">
    <source>
        <dbReference type="Google" id="ProtNLM"/>
    </source>
</evidence>
<evidence type="ECO:0000313" key="1">
    <source>
        <dbReference type="EMBL" id="ODM06295.1"/>
    </source>
</evidence>
<dbReference type="EMBL" id="MEHA01000007">
    <property type="protein sequence ID" value="ODR52226.1"/>
    <property type="molecule type" value="Genomic_DNA"/>
</dbReference>
<gene>
    <name evidence="2" type="ORF">BEH84_00359</name>
    <name evidence="3" type="ORF">BEI59_12055</name>
    <name evidence="1" type="ORF">BEI61_02185</name>
    <name evidence="4" type="ORF">BEI63_17750</name>
</gene>
<dbReference type="GeneID" id="93298944"/>
<dbReference type="SUPFAM" id="SSF48371">
    <property type="entry name" value="ARM repeat"/>
    <property type="match status" value="1"/>
</dbReference>
<reference evidence="5 8" key="1">
    <citation type="submission" date="2016-07" db="EMBL/GenBank/DDBJ databases">
        <title>Characterization of isolates of Eisenbergiella tayi derived from blood cultures, using whole genome sequencing.</title>
        <authorList>
            <person name="Burdz T."/>
            <person name="Wiebe D."/>
            <person name="Huynh C."/>
            <person name="Bernard K."/>
        </authorList>
    </citation>
    <scope>NUCLEOTIDE SEQUENCE [LARGE SCALE GENOMIC DNA]</scope>
    <source>
        <strain evidence="1 5">NML 110608</strain>
        <strain evidence="2 8">NML 120489</strain>
    </source>
</reference>
<dbReference type="Pfam" id="PF13646">
    <property type="entry name" value="HEAT_2"/>
    <property type="match status" value="1"/>
</dbReference>
<dbReference type="InterPro" id="IPR011989">
    <property type="entry name" value="ARM-like"/>
</dbReference>